<reference evidence="1 2" key="1">
    <citation type="submission" date="2016-01" db="EMBL/GenBank/DDBJ databases">
        <authorList>
            <person name="Peeters C."/>
        </authorList>
    </citation>
    <scope>NUCLEOTIDE SEQUENCE [LARGE SCALE GENOMIC DNA]</scope>
    <source>
        <strain evidence="1">LMG 29315</strain>
    </source>
</reference>
<organism evidence="1 2">
    <name type="scientific">Caballeronia concitans</name>
    <dbReference type="NCBI Taxonomy" id="1777133"/>
    <lineage>
        <taxon>Bacteria</taxon>
        <taxon>Pseudomonadati</taxon>
        <taxon>Pseudomonadota</taxon>
        <taxon>Betaproteobacteria</taxon>
        <taxon>Burkholderiales</taxon>
        <taxon>Burkholderiaceae</taxon>
        <taxon>Caballeronia</taxon>
    </lineage>
</organism>
<gene>
    <name evidence="1" type="ORF">AWB72_01687</name>
</gene>
<dbReference type="InterPro" id="IPR029039">
    <property type="entry name" value="Flavoprotein-like_sf"/>
</dbReference>
<evidence type="ECO:0000313" key="1">
    <source>
        <dbReference type="EMBL" id="SAL23269.1"/>
    </source>
</evidence>
<dbReference type="AlphaFoldDB" id="A0A658QUM5"/>
<dbReference type="EMBL" id="FCNV02000002">
    <property type="protein sequence ID" value="SAL23269.1"/>
    <property type="molecule type" value="Genomic_DNA"/>
</dbReference>
<dbReference type="RefSeq" id="WP_084592911.1">
    <property type="nucleotide sequence ID" value="NZ_FCNV02000002.1"/>
</dbReference>
<dbReference type="Proteomes" id="UP000198263">
    <property type="component" value="Unassembled WGS sequence"/>
</dbReference>
<dbReference type="Gene3D" id="3.40.50.360">
    <property type="match status" value="1"/>
</dbReference>
<accession>A0A658QUM5</accession>
<comment type="caution">
    <text evidence="1">The sequence shown here is derived from an EMBL/GenBank/DDBJ whole genome shotgun (WGS) entry which is preliminary data.</text>
</comment>
<evidence type="ECO:0000313" key="2">
    <source>
        <dbReference type="Proteomes" id="UP000198263"/>
    </source>
</evidence>
<protein>
    <submittedName>
        <fullName evidence="1">Flavodoxin</fullName>
    </submittedName>
</protein>
<sequence length="168" mass="18657">MSRVLVVCYSRSGRTRAVGAAIARRLEADFEAIAEPEDRAGPIGYARAIIDTVFGRTVRVDAPRHEPACYELVVIGTPVWAGTVSAPVRSWILANRRKLPYVAFFCTEHMRGESTAFRDMTAASGKQPVARCAIRGNPGDDGERRLLDAFADRIRRKLARIDKVEWVV</sequence>
<keyword evidence="2" id="KW-1185">Reference proteome</keyword>
<dbReference type="SUPFAM" id="SSF52218">
    <property type="entry name" value="Flavoproteins"/>
    <property type="match status" value="1"/>
</dbReference>
<proteinExistence type="predicted"/>
<dbReference type="OrthoDB" id="9806505at2"/>
<name>A0A658QUM5_9BURK</name>